<dbReference type="VEuPathDB" id="MicrosporidiaDB:EDEG_02242"/>
<accession>J9DPY1</accession>
<evidence type="ECO:0000313" key="2">
    <source>
        <dbReference type="EMBL" id="EJW03422.1"/>
    </source>
</evidence>
<dbReference type="InParanoid" id="J9DPY1"/>
<evidence type="ECO:0000256" key="1">
    <source>
        <dbReference type="SAM" id="Phobius"/>
    </source>
</evidence>
<dbReference type="Proteomes" id="UP000003163">
    <property type="component" value="Unassembled WGS sequence"/>
</dbReference>
<dbReference type="EMBL" id="AFBI03000038">
    <property type="protein sequence ID" value="EJW03422.1"/>
    <property type="molecule type" value="Genomic_DNA"/>
</dbReference>
<reference evidence="2 3" key="1">
    <citation type="submission" date="2011-08" db="EMBL/GenBank/DDBJ databases">
        <authorList>
            <person name="Liu Z.J."/>
            <person name="Shi F.L."/>
            <person name="Lu J.Q."/>
            <person name="Li M."/>
            <person name="Wang Z.L."/>
        </authorList>
    </citation>
    <scope>NUCLEOTIDE SEQUENCE [LARGE SCALE GENOMIC DNA]</scope>
    <source>
        <strain evidence="2 3">USNM 41457</strain>
    </source>
</reference>
<protein>
    <submittedName>
        <fullName evidence="2">Uncharacterized protein</fullName>
    </submittedName>
</protein>
<keyword evidence="1" id="KW-1133">Transmembrane helix</keyword>
<keyword evidence="3" id="KW-1185">Reference proteome</keyword>
<keyword evidence="1" id="KW-0812">Transmembrane</keyword>
<sequence>MSARIQRKYVIGFVIVIICILCFFLVFILMKFKSTREKEKNFNEAVAKIDELILKEKDTDFHNVIQCTRFDNPLYAGFQYVPKHGIYLYARINKTDERNKNLISWIDKLVLNSKISKKDEEEISKLDIDLHPGISEFERYVFNEQKLNSIDIKYKEKSNINIWDSIFTNNYNSTEKFTFFLKSHLEMLKNASSESTIYIVINNNELNAVVLSHKKIKKSVKVQ</sequence>
<gene>
    <name evidence="2" type="ORF">EDEG_02242</name>
</gene>
<reference evidence="3" key="2">
    <citation type="submission" date="2015-07" db="EMBL/GenBank/DDBJ databases">
        <title>Contrasting host-pathogen interactions and genome evolution in two generalist and specialist microsporidian pathogens of mosquitoes.</title>
        <authorList>
            <consortium name="The Broad Institute Genomics Platform"/>
            <consortium name="The Broad Institute Genome Sequencing Center for Infectious Disease"/>
            <person name="Cuomo C.A."/>
            <person name="Sanscrainte N.D."/>
            <person name="Goldberg J.M."/>
            <person name="Heiman D."/>
            <person name="Young S."/>
            <person name="Zeng Q."/>
            <person name="Becnel J.J."/>
            <person name="Birren B.W."/>
        </authorList>
    </citation>
    <scope>NUCLEOTIDE SEQUENCE [LARGE SCALE GENOMIC DNA]</scope>
    <source>
        <strain evidence="3">USNM 41457</strain>
    </source>
</reference>
<evidence type="ECO:0000313" key="3">
    <source>
        <dbReference type="Proteomes" id="UP000003163"/>
    </source>
</evidence>
<keyword evidence="1" id="KW-0472">Membrane</keyword>
<comment type="caution">
    <text evidence="2">The sequence shown here is derived from an EMBL/GenBank/DDBJ whole genome shotgun (WGS) entry which is preliminary data.</text>
</comment>
<dbReference type="AlphaFoldDB" id="J9DPY1"/>
<proteinExistence type="predicted"/>
<dbReference type="HOGENOM" id="CLU_1240120_0_0_1"/>
<feature type="transmembrane region" description="Helical" evidence="1">
    <location>
        <begin position="9"/>
        <end position="30"/>
    </location>
</feature>
<name>J9DPY1_EDHAE</name>
<organism evidence="2 3">
    <name type="scientific">Edhazardia aedis (strain USNM 41457)</name>
    <name type="common">Microsporidian parasite</name>
    <dbReference type="NCBI Taxonomy" id="1003232"/>
    <lineage>
        <taxon>Eukaryota</taxon>
        <taxon>Fungi</taxon>
        <taxon>Fungi incertae sedis</taxon>
        <taxon>Microsporidia</taxon>
        <taxon>Edhazardia</taxon>
    </lineage>
</organism>